<gene>
    <name evidence="2" type="ORF">GOQ30_07860</name>
</gene>
<dbReference type="OrthoDB" id="1354863at2"/>
<dbReference type="AlphaFoldDB" id="A0A6I4IL87"/>
<dbReference type="RefSeq" id="WP_140997462.1">
    <property type="nucleotide sequence ID" value="NZ_VDCZ01000004.1"/>
</dbReference>
<evidence type="ECO:0000313" key="3">
    <source>
        <dbReference type="Proteomes" id="UP000431264"/>
    </source>
</evidence>
<keyword evidence="1" id="KW-0732">Signal</keyword>
<organism evidence="2 3">
    <name type="scientific">Flavobacterium profundi</name>
    <dbReference type="NCBI Taxonomy" id="1774945"/>
    <lineage>
        <taxon>Bacteria</taxon>
        <taxon>Pseudomonadati</taxon>
        <taxon>Bacteroidota</taxon>
        <taxon>Flavobacteriia</taxon>
        <taxon>Flavobacteriales</taxon>
        <taxon>Flavobacteriaceae</taxon>
        <taxon>Flavobacterium</taxon>
    </lineage>
</organism>
<dbReference type="InterPro" id="IPR011990">
    <property type="entry name" value="TPR-like_helical_dom_sf"/>
</dbReference>
<feature type="signal peptide" evidence="1">
    <location>
        <begin position="1"/>
        <end position="19"/>
    </location>
</feature>
<dbReference type="Proteomes" id="UP000431264">
    <property type="component" value="Unassembled WGS sequence"/>
</dbReference>
<dbReference type="Gene3D" id="1.25.40.10">
    <property type="entry name" value="Tetratricopeptide repeat domain"/>
    <property type="match status" value="1"/>
</dbReference>
<evidence type="ECO:0000256" key="1">
    <source>
        <dbReference type="SAM" id="SignalP"/>
    </source>
</evidence>
<proteinExistence type="predicted"/>
<comment type="caution">
    <text evidence="2">The sequence shown here is derived from an EMBL/GenBank/DDBJ whole genome shotgun (WGS) entry which is preliminary data.</text>
</comment>
<evidence type="ECO:0000313" key="2">
    <source>
        <dbReference type="EMBL" id="MVO09081.1"/>
    </source>
</evidence>
<accession>A0A6I4IL87</accession>
<name>A0A6I4IL87_9FLAO</name>
<reference evidence="3" key="1">
    <citation type="submission" date="2019-05" db="EMBL/GenBank/DDBJ databases">
        <title>Flavobacterium profundi sp. nov., isolated from a deep-sea seamount.</title>
        <authorList>
            <person name="Zhang D.-C."/>
        </authorList>
    </citation>
    <scope>NUCLEOTIDE SEQUENCE [LARGE SCALE GENOMIC DNA]</scope>
    <source>
        <strain evidence="3">TP390</strain>
    </source>
</reference>
<dbReference type="SUPFAM" id="SSF48452">
    <property type="entry name" value="TPR-like"/>
    <property type="match status" value="1"/>
</dbReference>
<dbReference type="Pfam" id="PF13181">
    <property type="entry name" value="TPR_8"/>
    <property type="match status" value="1"/>
</dbReference>
<keyword evidence="3" id="KW-1185">Reference proteome</keyword>
<dbReference type="EMBL" id="WQLW01000004">
    <property type="protein sequence ID" value="MVO09081.1"/>
    <property type="molecule type" value="Genomic_DNA"/>
</dbReference>
<dbReference type="InterPro" id="IPR019734">
    <property type="entry name" value="TPR_rpt"/>
</dbReference>
<protein>
    <submittedName>
        <fullName evidence="2">Uncharacterized protein</fullName>
    </submittedName>
</protein>
<sequence>MKKIVLILLFSLACQLNYANSNDPLLNKAKELSSKENYSEAISVYNQYLSKTEDKNLKNVYVEIANCYYKLNEKDEAVNFIKKAITNYGFSEEDFIYNDTLDTELSKYALAIVYDDLDTLHNKYIASLN</sequence>
<feature type="chain" id="PRO_5026291398" evidence="1">
    <location>
        <begin position="20"/>
        <end position="129"/>
    </location>
</feature>